<evidence type="ECO:0000313" key="2">
    <source>
        <dbReference type="Proteomes" id="UP000275368"/>
    </source>
</evidence>
<dbReference type="SUPFAM" id="SSF55545">
    <property type="entry name" value="beta-N-acetylhexosaminidase-like domain"/>
    <property type="match status" value="1"/>
</dbReference>
<proteinExistence type="predicted"/>
<sequence length="657" mass="76146">MGAVRDMKPEGDMYNKAQKMNGIYVISRGYEPLSFAAEELRKYLIALSGREIVLHHSDRYYEEQPGIWVGLRTDFPEVPQTEWPGQGTEEDDAVWIDVECGQGILAGSNPRSVLLSVYRYLTEVGCRWVRPGQDGEYIPQIDYLTKVVKLMEAASYRYRGICIEGAVSLENVTDMIDWMPKMGFNGYFIQFREAYVFFERWYNHLSNPLKQSDDKLEVASALFNVEAAVAEIKRRGLEYHAVGHGWTSTAFGIPALGWGKVEWEADPDITPYLAQINGKRELWQGVPMDTELCYSNAEARSRMIGEIIRYTADHPEIDMLHVWLSDGHNNQCECENCVRASPSDWYVLMMNELDEALTARDMGIRIVFLLYQELLWAPLHERFRNSDRFVLMFAPITRTYRKSFAEAGNSPSIPPFERNKIDFPLSIEENVSYLEDWQHVFSGDGFDFDYHFMWAHQKDPGQVSITRILHEDIKHLHQIGLRGYMSCQVQRSFFPNGLGLTVMGRTLWNRNLSFEQITGDYFISAYGKDGLNCRNYMTTLSQLYDNLDLEKAADRDQVDKSVFESIYTLIRQFEPIIERNLLIPNRCHAVSWSYVNHHKDIWFMMTQALELLYGGEASEARTQWQAVRNRLWEIEELVQPVLDIYNSVLVFDGVFAR</sequence>
<dbReference type="EMBL" id="AP019308">
    <property type="protein sequence ID" value="BBH21555.1"/>
    <property type="molecule type" value="Genomic_DNA"/>
</dbReference>
<dbReference type="KEGG" id="pbk:Back11_29000"/>
<dbReference type="RefSeq" id="WP_125658237.1">
    <property type="nucleotide sequence ID" value="NZ_AP019308.1"/>
</dbReference>
<dbReference type="GO" id="GO:0005975">
    <property type="term" value="P:carbohydrate metabolic process"/>
    <property type="evidence" value="ECO:0007669"/>
    <property type="project" value="UniProtKB-ARBA"/>
</dbReference>
<keyword evidence="2" id="KW-1185">Reference proteome</keyword>
<dbReference type="OrthoDB" id="3242535at2"/>
<organism evidence="1 2">
    <name type="scientific">Paenibacillus baekrokdamisoli</name>
    <dbReference type="NCBI Taxonomy" id="1712516"/>
    <lineage>
        <taxon>Bacteria</taxon>
        <taxon>Bacillati</taxon>
        <taxon>Bacillota</taxon>
        <taxon>Bacilli</taxon>
        <taxon>Bacillales</taxon>
        <taxon>Paenibacillaceae</taxon>
        <taxon>Paenibacillus</taxon>
    </lineage>
</organism>
<name>A0A3G9IZH4_9BACL</name>
<dbReference type="InterPro" id="IPR032287">
    <property type="entry name" value="DUF4838"/>
</dbReference>
<accession>A0A3G9IZH4</accession>
<protein>
    <submittedName>
        <fullName evidence="1">DUF4838 domain-containing protein</fullName>
    </submittedName>
</protein>
<dbReference type="Pfam" id="PF16126">
    <property type="entry name" value="DUF4838"/>
    <property type="match status" value="1"/>
</dbReference>
<dbReference type="InterPro" id="IPR029018">
    <property type="entry name" value="Hex-like_dom2"/>
</dbReference>
<gene>
    <name evidence="1" type="ORF">Back11_29000</name>
</gene>
<dbReference type="Proteomes" id="UP000275368">
    <property type="component" value="Chromosome"/>
</dbReference>
<dbReference type="AlphaFoldDB" id="A0A3G9IZH4"/>
<reference evidence="1 2" key="1">
    <citation type="submission" date="2018-11" db="EMBL/GenBank/DDBJ databases">
        <title>Complete genome sequence of Paenibacillus baekrokdamisoli strain KCTC 33723.</title>
        <authorList>
            <person name="Kang S.W."/>
            <person name="Lee K.C."/>
            <person name="Kim K.K."/>
            <person name="Kim J.S."/>
            <person name="Kim D.S."/>
            <person name="Ko S.H."/>
            <person name="Yang S.H."/>
            <person name="Lee J.S."/>
        </authorList>
    </citation>
    <scope>NUCLEOTIDE SEQUENCE [LARGE SCALE GENOMIC DNA]</scope>
    <source>
        <strain evidence="1 2">KCTC 33723</strain>
    </source>
</reference>
<evidence type="ECO:0000313" key="1">
    <source>
        <dbReference type="EMBL" id="BBH21555.1"/>
    </source>
</evidence>